<comment type="similarity">
    <text evidence="4 11">Belongs to the glycosyltransferase 1 family. Bacterial/plant glycogen synthase subfamily.</text>
</comment>
<dbReference type="SUPFAM" id="SSF53756">
    <property type="entry name" value="UDP-Glycosyltransferase/glycogen phosphorylase"/>
    <property type="match status" value="1"/>
</dbReference>
<evidence type="ECO:0000256" key="1">
    <source>
        <dbReference type="ARBA" id="ARBA00001478"/>
    </source>
</evidence>
<comment type="pathway">
    <text evidence="3 11">Glycan biosynthesis; glycogen biosynthesis.</text>
</comment>
<organism evidence="14 15">
    <name type="scientific">Psychromonas arctica</name>
    <dbReference type="NCBI Taxonomy" id="168275"/>
    <lineage>
        <taxon>Bacteria</taxon>
        <taxon>Pseudomonadati</taxon>
        <taxon>Pseudomonadota</taxon>
        <taxon>Gammaproteobacteria</taxon>
        <taxon>Alteromonadales</taxon>
        <taxon>Psychromonadaceae</taxon>
        <taxon>Psychromonas</taxon>
    </lineage>
</organism>
<evidence type="ECO:0000256" key="7">
    <source>
        <dbReference type="ARBA" id="ARBA00022676"/>
    </source>
</evidence>
<evidence type="ECO:0000256" key="6">
    <source>
        <dbReference type="ARBA" id="ARBA00019935"/>
    </source>
</evidence>
<evidence type="ECO:0000313" key="15">
    <source>
        <dbReference type="Proteomes" id="UP001366060"/>
    </source>
</evidence>
<keyword evidence="15" id="KW-1185">Reference proteome</keyword>
<name>A0ABU9H848_9GAMM</name>
<dbReference type="Proteomes" id="UP001366060">
    <property type="component" value="Unassembled WGS sequence"/>
</dbReference>
<keyword evidence="7 11" id="KW-0328">Glycosyltransferase</keyword>
<evidence type="ECO:0000259" key="12">
    <source>
        <dbReference type="Pfam" id="PF00534"/>
    </source>
</evidence>
<dbReference type="Pfam" id="PF00534">
    <property type="entry name" value="Glycos_transf_1"/>
    <property type="match status" value="1"/>
</dbReference>
<dbReference type="InterPro" id="IPR001296">
    <property type="entry name" value="Glyco_trans_1"/>
</dbReference>
<dbReference type="EC" id="2.4.1.21" evidence="5 11"/>
<dbReference type="NCBIfam" id="TIGR02095">
    <property type="entry name" value="glgA"/>
    <property type="match status" value="1"/>
</dbReference>
<reference evidence="14 15" key="1">
    <citation type="submission" date="2024-02" db="EMBL/GenBank/DDBJ databases">
        <title>Bacteria isolated from the canopy kelp, Nereocystis luetkeana.</title>
        <authorList>
            <person name="Pfister C.A."/>
            <person name="Younker I.T."/>
            <person name="Light S.H."/>
        </authorList>
    </citation>
    <scope>NUCLEOTIDE SEQUENCE [LARGE SCALE GENOMIC DNA]</scope>
    <source>
        <strain evidence="14 15">TI.2.07</strain>
    </source>
</reference>
<keyword evidence="9 11" id="KW-0320">Glycogen biosynthesis</keyword>
<dbReference type="CDD" id="cd03791">
    <property type="entry name" value="GT5_Glycogen_synthase_DULL1-like"/>
    <property type="match status" value="1"/>
</dbReference>
<evidence type="ECO:0000256" key="5">
    <source>
        <dbReference type="ARBA" id="ARBA00012588"/>
    </source>
</evidence>
<proteinExistence type="inferred from homology"/>
<dbReference type="PANTHER" id="PTHR45825:SF11">
    <property type="entry name" value="ALPHA AMYLASE DOMAIN-CONTAINING PROTEIN"/>
    <property type="match status" value="1"/>
</dbReference>
<evidence type="ECO:0000256" key="11">
    <source>
        <dbReference type="HAMAP-Rule" id="MF_00484"/>
    </source>
</evidence>
<feature type="domain" description="Glycosyl transferase family 1" evidence="12">
    <location>
        <begin position="300"/>
        <end position="455"/>
    </location>
</feature>
<dbReference type="EMBL" id="JBAKBA010000003">
    <property type="protein sequence ID" value="MEL0657923.1"/>
    <property type="molecule type" value="Genomic_DNA"/>
</dbReference>
<sequence length="492" mass="55840">MDSHKLKILFISSEVEGFSKTGGLADVAKSLPLELRNLGHEIVIVTPFYRTLNHREHAQQTHLLNLHTDSSRPDIQFSVQELSLDGIKVLGIDNAHYFDRPGLYGEDNNAYPDNGERFAFFSLAALLTTLAEDFSPDIIHCNDWHTGLVPYLLKTRFYNNSFFTNSKTVITSHNSAFQGIFEKSQLNLIPEVSACMDERVLENYSYINFLKVGVLYADKVNTVSPNYASELLTTLGSHGMSNHFIERIHDFQGILNGCDYNDWSPETDKLIPFNFDSNDLSGKDKCKAALQKEVGLEAIDVPVYGMVCRLTDQKGFGLIIPILDRFLKHNVQLIIVGSGDPSITGHLTALASHYKDKFKFIDAYSNELSHLIEAGSDFFMMPSIFEPCGLNQLYSLAYGTLPIVRAVGGLKDTVIDYDQDPDNANGFMFYDPNPNQLLNILRRALLLYIEQPEEMLRLQKQAMKSHFYWSDSAKHYERLYQDALHLDQHWEN</sequence>
<evidence type="ECO:0000259" key="13">
    <source>
        <dbReference type="Pfam" id="PF08323"/>
    </source>
</evidence>
<dbReference type="RefSeq" id="WP_160060403.1">
    <property type="nucleotide sequence ID" value="NZ_JBAKBA010000003.1"/>
</dbReference>
<keyword evidence="8 11" id="KW-0808">Transferase</keyword>
<evidence type="ECO:0000313" key="14">
    <source>
        <dbReference type="EMBL" id="MEL0657923.1"/>
    </source>
</evidence>
<dbReference type="Pfam" id="PF08323">
    <property type="entry name" value="Glyco_transf_5"/>
    <property type="match status" value="1"/>
</dbReference>
<dbReference type="InterPro" id="IPR011835">
    <property type="entry name" value="GS/SS"/>
</dbReference>
<evidence type="ECO:0000256" key="4">
    <source>
        <dbReference type="ARBA" id="ARBA00010281"/>
    </source>
</evidence>
<comment type="caution">
    <text evidence="14">The sequence shown here is derived from an EMBL/GenBank/DDBJ whole genome shotgun (WGS) entry which is preliminary data.</text>
</comment>
<evidence type="ECO:0000256" key="9">
    <source>
        <dbReference type="ARBA" id="ARBA00023056"/>
    </source>
</evidence>
<protein>
    <recommendedName>
        <fullName evidence="6 11">Glycogen synthase</fullName>
        <ecNumber evidence="5 11">2.4.1.21</ecNumber>
    </recommendedName>
    <alternativeName>
        <fullName evidence="10 11">Starch [bacterial glycogen] synthase</fullName>
    </alternativeName>
</protein>
<dbReference type="Gene3D" id="3.40.50.2000">
    <property type="entry name" value="Glycogen Phosphorylase B"/>
    <property type="match status" value="2"/>
</dbReference>
<dbReference type="GO" id="GO:0009011">
    <property type="term" value="F:alpha-1,4-glucan glucosyltransferase (ADP-glucose donor) activity"/>
    <property type="evidence" value="ECO:0007669"/>
    <property type="project" value="UniProtKB-EC"/>
</dbReference>
<evidence type="ECO:0000256" key="10">
    <source>
        <dbReference type="ARBA" id="ARBA00031722"/>
    </source>
</evidence>
<dbReference type="NCBIfam" id="NF001903">
    <property type="entry name" value="PRK00654.2-2"/>
    <property type="match status" value="1"/>
</dbReference>
<dbReference type="HAMAP" id="MF_00484">
    <property type="entry name" value="Glycogen_synth"/>
    <property type="match status" value="1"/>
</dbReference>
<gene>
    <name evidence="11 14" type="primary">glgA</name>
    <name evidence="14" type="ORF">V6255_02125</name>
</gene>
<comment type="catalytic activity">
    <reaction evidence="1 11">
        <text>[(1-&gt;4)-alpha-D-glucosyl](n) + ADP-alpha-D-glucose = [(1-&gt;4)-alpha-D-glucosyl](n+1) + ADP + H(+)</text>
        <dbReference type="Rhea" id="RHEA:18189"/>
        <dbReference type="Rhea" id="RHEA-COMP:9584"/>
        <dbReference type="Rhea" id="RHEA-COMP:9587"/>
        <dbReference type="ChEBI" id="CHEBI:15378"/>
        <dbReference type="ChEBI" id="CHEBI:15444"/>
        <dbReference type="ChEBI" id="CHEBI:57498"/>
        <dbReference type="ChEBI" id="CHEBI:456216"/>
        <dbReference type="EC" id="2.4.1.21"/>
    </reaction>
</comment>
<comment type="function">
    <text evidence="2 11">Synthesizes alpha-1,4-glucan chains using ADP-glucose.</text>
</comment>
<dbReference type="InterPro" id="IPR013534">
    <property type="entry name" value="Starch_synth_cat_dom"/>
</dbReference>
<feature type="binding site" evidence="11">
    <location>
        <position position="20"/>
    </location>
    <ligand>
        <name>ADP-alpha-D-glucose</name>
        <dbReference type="ChEBI" id="CHEBI:57498"/>
    </ligand>
</feature>
<evidence type="ECO:0000256" key="3">
    <source>
        <dbReference type="ARBA" id="ARBA00004964"/>
    </source>
</evidence>
<dbReference type="PANTHER" id="PTHR45825">
    <property type="entry name" value="GRANULE-BOUND STARCH SYNTHASE 1, CHLOROPLASTIC/AMYLOPLASTIC"/>
    <property type="match status" value="1"/>
</dbReference>
<evidence type="ECO:0000256" key="2">
    <source>
        <dbReference type="ARBA" id="ARBA00002764"/>
    </source>
</evidence>
<feature type="domain" description="Starch synthase catalytic" evidence="13">
    <location>
        <begin position="7"/>
        <end position="242"/>
    </location>
</feature>
<accession>A0ABU9H848</accession>
<evidence type="ECO:0000256" key="8">
    <source>
        <dbReference type="ARBA" id="ARBA00022679"/>
    </source>
</evidence>